<keyword evidence="5 13" id="KW-0812">Transmembrane</keyword>
<dbReference type="Pfam" id="PF02687">
    <property type="entry name" value="FtsX"/>
    <property type="match status" value="1"/>
</dbReference>
<dbReference type="InterPro" id="IPR027417">
    <property type="entry name" value="P-loop_NTPase"/>
</dbReference>
<keyword evidence="8 13" id="KW-1133">Transmembrane helix</keyword>
<feature type="transmembrane region" description="Helical" evidence="13">
    <location>
        <begin position="606"/>
        <end position="629"/>
    </location>
</feature>
<dbReference type="CDD" id="cd03255">
    <property type="entry name" value="ABC_MJ0796_LolCDE_FtsE"/>
    <property type="match status" value="1"/>
</dbReference>
<dbReference type="EMBL" id="PKTG01000004">
    <property type="protein sequence ID" value="PLX20164.1"/>
    <property type="molecule type" value="Genomic_DNA"/>
</dbReference>
<dbReference type="InterPro" id="IPR025857">
    <property type="entry name" value="MacB_PCD"/>
</dbReference>
<dbReference type="InterPro" id="IPR003593">
    <property type="entry name" value="AAA+_ATPase"/>
</dbReference>
<dbReference type="PANTHER" id="PTHR30572:SF4">
    <property type="entry name" value="ABC TRANSPORTER PERMEASE YTRF"/>
    <property type="match status" value="1"/>
</dbReference>
<dbReference type="Pfam" id="PF12704">
    <property type="entry name" value="MacB_PCD"/>
    <property type="match status" value="1"/>
</dbReference>
<evidence type="ECO:0000256" key="5">
    <source>
        <dbReference type="ARBA" id="ARBA00022692"/>
    </source>
</evidence>
<evidence type="ECO:0000256" key="8">
    <source>
        <dbReference type="ARBA" id="ARBA00022989"/>
    </source>
</evidence>
<dbReference type="Pfam" id="PF00005">
    <property type="entry name" value="ABC_tran"/>
    <property type="match status" value="1"/>
</dbReference>
<comment type="subcellular location">
    <subcellularLocation>
        <location evidence="1">Cell inner membrane</location>
        <topology evidence="1">Multi-pass membrane protein</topology>
    </subcellularLocation>
</comment>
<dbReference type="InterPro" id="IPR003838">
    <property type="entry name" value="ABC3_permease_C"/>
</dbReference>
<dbReference type="SMART" id="SM00382">
    <property type="entry name" value="AAA"/>
    <property type="match status" value="1"/>
</dbReference>
<evidence type="ECO:0000256" key="11">
    <source>
        <dbReference type="ARBA" id="ARBA00038076"/>
    </source>
</evidence>
<evidence type="ECO:0000256" key="9">
    <source>
        <dbReference type="ARBA" id="ARBA00023136"/>
    </source>
</evidence>
<protein>
    <submittedName>
        <fullName evidence="15">MacB family efflux pump subunit</fullName>
    </submittedName>
</protein>
<name>A0A2N5ZN96_MUIH1</name>
<dbReference type="GO" id="GO:0005886">
    <property type="term" value="C:plasma membrane"/>
    <property type="evidence" value="ECO:0007669"/>
    <property type="project" value="UniProtKB-SubCell"/>
</dbReference>
<evidence type="ECO:0000256" key="12">
    <source>
        <dbReference type="ARBA" id="ARBA00038388"/>
    </source>
</evidence>
<dbReference type="GO" id="GO:0098796">
    <property type="term" value="C:membrane protein complex"/>
    <property type="evidence" value="ECO:0007669"/>
    <property type="project" value="UniProtKB-ARBA"/>
</dbReference>
<feature type="transmembrane region" description="Helical" evidence="13">
    <location>
        <begin position="266"/>
        <end position="289"/>
    </location>
</feature>
<dbReference type="GO" id="GO:0016887">
    <property type="term" value="F:ATP hydrolysis activity"/>
    <property type="evidence" value="ECO:0007669"/>
    <property type="project" value="InterPro"/>
</dbReference>
<comment type="caution">
    <text evidence="15">The sequence shown here is derived from an EMBL/GenBank/DDBJ whole genome shotgun (WGS) entry which is preliminary data.</text>
</comment>
<evidence type="ECO:0000256" key="7">
    <source>
        <dbReference type="ARBA" id="ARBA00022840"/>
    </source>
</evidence>
<comment type="similarity">
    <text evidence="12">Belongs to the ABC transporter superfamily. Macrolide exporter (TC 3.A.1.122) family.</text>
</comment>
<evidence type="ECO:0000256" key="2">
    <source>
        <dbReference type="ARBA" id="ARBA00022448"/>
    </source>
</evidence>
<evidence type="ECO:0000256" key="4">
    <source>
        <dbReference type="ARBA" id="ARBA00022519"/>
    </source>
</evidence>
<feature type="domain" description="ABC transporter" evidence="14">
    <location>
        <begin position="2"/>
        <end position="238"/>
    </location>
</feature>
<evidence type="ECO:0000256" key="10">
    <source>
        <dbReference type="ARBA" id="ARBA00023251"/>
    </source>
</evidence>
<evidence type="ECO:0000256" key="3">
    <source>
        <dbReference type="ARBA" id="ARBA00022475"/>
    </source>
</evidence>
<keyword evidence="9 13" id="KW-0472">Membrane</keyword>
<gene>
    <name evidence="15" type="ORF">C0601_00080</name>
</gene>
<keyword evidence="7" id="KW-0067">ATP-binding</keyword>
<keyword evidence="4" id="KW-0997">Cell inner membrane</keyword>
<reference evidence="15 16" key="1">
    <citation type="submission" date="2017-11" db="EMBL/GenBank/DDBJ databases">
        <title>Genome-resolved metagenomics identifies genetic mobility, metabolic interactions, and unexpected diversity in perchlorate-reducing communities.</title>
        <authorList>
            <person name="Barnum T.P."/>
            <person name="Figueroa I.A."/>
            <person name="Carlstrom C.I."/>
            <person name="Lucas L.N."/>
            <person name="Engelbrektson A.L."/>
            <person name="Coates J.D."/>
        </authorList>
    </citation>
    <scope>NUCLEOTIDE SEQUENCE [LARGE SCALE GENOMIC DNA]</scope>
    <source>
        <strain evidence="15">BM706</strain>
    </source>
</reference>
<evidence type="ECO:0000256" key="13">
    <source>
        <dbReference type="SAM" id="Phobius"/>
    </source>
</evidence>
<evidence type="ECO:0000256" key="1">
    <source>
        <dbReference type="ARBA" id="ARBA00004429"/>
    </source>
</evidence>
<evidence type="ECO:0000259" key="14">
    <source>
        <dbReference type="PROSITE" id="PS50893"/>
    </source>
</evidence>
<dbReference type="Proteomes" id="UP000234857">
    <property type="component" value="Unassembled WGS sequence"/>
</dbReference>
<evidence type="ECO:0000313" key="15">
    <source>
        <dbReference type="EMBL" id="PLX20164.1"/>
    </source>
</evidence>
<dbReference type="InterPro" id="IPR017871">
    <property type="entry name" value="ABC_transporter-like_CS"/>
</dbReference>
<dbReference type="SUPFAM" id="SSF52540">
    <property type="entry name" value="P-loop containing nucleoside triphosphate hydrolases"/>
    <property type="match status" value="1"/>
</dbReference>
<dbReference type="GO" id="GO:0022857">
    <property type="term" value="F:transmembrane transporter activity"/>
    <property type="evidence" value="ECO:0007669"/>
    <property type="project" value="TreeGrafter"/>
</dbReference>
<evidence type="ECO:0000313" key="16">
    <source>
        <dbReference type="Proteomes" id="UP000234857"/>
    </source>
</evidence>
<keyword evidence="2" id="KW-0813">Transport</keyword>
<keyword evidence="6" id="KW-0547">Nucleotide-binding</keyword>
<dbReference type="AlphaFoldDB" id="A0A2N5ZN96"/>
<dbReference type="PANTHER" id="PTHR30572">
    <property type="entry name" value="MEMBRANE COMPONENT OF TRANSPORTER-RELATED"/>
    <property type="match status" value="1"/>
</dbReference>
<accession>A0A2N5ZN96</accession>
<dbReference type="GO" id="GO:0005524">
    <property type="term" value="F:ATP binding"/>
    <property type="evidence" value="ECO:0007669"/>
    <property type="project" value="UniProtKB-KW"/>
</dbReference>
<dbReference type="InterPro" id="IPR003439">
    <property type="entry name" value="ABC_transporter-like_ATP-bd"/>
</dbReference>
<dbReference type="InterPro" id="IPR017911">
    <property type="entry name" value="MacB-like_ATP-bd"/>
</dbReference>
<organism evidence="15 16">
    <name type="scientific">Muiribacterium halophilum</name>
    <dbReference type="NCBI Taxonomy" id="2053465"/>
    <lineage>
        <taxon>Bacteria</taxon>
        <taxon>Candidatus Muiribacteriota</taxon>
        <taxon>Candidatus Muiribacteriia</taxon>
        <taxon>Candidatus Muiribacteriales</taxon>
        <taxon>Candidatus Muiribacteriaceae</taxon>
        <taxon>Candidatus Muiribacterium</taxon>
    </lineage>
</organism>
<feature type="transmembrane region" description="Helical" evidence="13">
    <location>
        <begin position="568"/>
        <end position="594"/>
    </location>
</feature>
<feature type="transmembrane region" description="Helical" evidence="13">
    <location>
        <begin position="522"/>
        <end position="547"/>
    </location>
</feature>
<keyword evidence="10" id="KW-0046">Antibiotic resistance</keyword>
<evidence type="ECO:0000256" key="6">
    <source>
        <dbReference type="ARBA" id="ARBA00022741"/>
    </source>
</evidence>
<dbReference type="InterPro" id="IPR050250">
    <property type="entry name" value="Macrolide_Exporter_MacB"/>
</dbReference>
<sequence>MIRIENVSKIYKMGDLELAALDNVSLEIKAGEFVAIMGPSGSGKSTLMNMIGFLDEPTSGNYIIDGKDTSGLSATELAGLRNNRIGFVFQSFNLLSDMSARDNVELPLIYSNNKNRKEKAEASLKRVGLGKRVHHKPKELSGGQQQRVAIARALVNDPSIIMADEPTGALDTQTGEEIMQLLVDLNKSGITVIVVTHDPEVAQYASRVIMLRDGKIEKDDRNYDTNESGSFKKDDFKKSNFLNFAEIFESLSMAFKSIISNKMRSFLTTLGIIIGVASVIAMTSIGTGASKQITDRISNMGANLLMIQPGQSNRTGVVSTSFAPLTYEDGQAVAEESNYVEAVDAQMSKRFIVIYKDKNYRTEVMGTTTSFLKVMNFNIDYGRFFTEDENIAKRRVAVIGNTILTELFEGKDPIGEYIKINNSQYQVIGVLEEKGGSGWRDQDDVIVVPLFTAQTRLIGKDVISNLNVTITSNDIAEKAEAEITGILRKRHGLRDGDLDDFRIRSQAEILDTVSETTQSFTFLLAGIAVVSLVVGGIGIMNIMLVSVAERTREIGIRKAIGARGVDILTQFLIEAILVSVSGGILGIGFGYSIGRVVSHFAGWPTIVTMQSVLVSFFFSMAVGLFFGFYPARKASKMNPIDALRYE</sequence>
<keyword evidence="3" id="KW-1003">Cell membrane</keyword>
<dbReference type="FunFam" id="3.40.50.300:FF:000032">
    <property type="entry name" value="Export ABC transporter ATP-binding protein"/>
    <property type="match status" value="1"/>
</dbReference>
<comment type="similarity">
    <text evidence="11">Belongs to the ABC-4 integral membrane protein family.</text>
</comment>
<dbReference type="PROSITE" id="PS00211">
    <property type="entry name" value="ABC_TRANSPORTER_1"/>
    <property type="match status" value="1"/>
</dbReference>
<dbReference type="Gene3D" id="3.40.50.300">
    <property type="entry name" value="P-loop containing nucleotide triphosphate hydrolases"/>
    <property type="match status" value="1"/>
</dbReference>
<proteinExistence type="inferred from homology"/>
<dbReference type="GO" id="GO:0046677">
    <property type="term" value="P:response to antibiotic"/>
    <property type="evidence" value="ECO:0007669"/>
    <property type="project" value="UniProtKB-KW"/>
</dbReference>
<dbReference type="PROSITE" id="PS50893">
    <property type="entry name" value="ABC_TRANSPORTER_2"/>
    <property type="match status" value="1"/>
</dbReference>